<dbReference type="Proteomes" id="UP000054877">
    <property type="component" value="Unassembled WGS sequence"/>
</dbReference>
<comment type="subcellular location">
    <subcellularLocation>
        <location evidence="1">Cell membrane</location>
        <topology evidence="1">Multi-pass membrane protein</topology>
    </subcellularLocation>
</comment>
<keyword evidence="4 6" id="KW-1133">Transmembrane helix</keyword>
<proteinExistence type="predicted"/>
<evidence type="ECO:0000256" key="6">
    <source>
        <dbReference type="SAM" id="Phobius"/>
    </source>
</evidence>
<dbReference type="GO" id="GO:0015171">
    <property type="term" value="F:amino acid transmembrane transporter activity"/>
    <property type="evidence" value="ECO:0007669"/>
    <property type="project" value="TreeGrafter"/>
</dbReference>
<organism evidence="7 8">
    <name type="scientific">Legionella spiritensis</name>
    <dbReference type="NCBI Taxonomy" id="452"/>
    <lineage>
        <taxon>Bacteria</taxon>
        <taxon>Pseudomonadati</taxon>
        <taxon>Pseudomonadota</taxon>
        <taxon>Gammaproteobacteria</taxon>
        <taxon>Legionellales</taxon>
        <taxon>Legionellaceae</taxon>
        <taxon>Legionella</taxon>
    </lineage>
</organism>
<dbReference type="RefSeq" id="WP_058484766.1">
    <property type="nucleotide sequence ID" value="NZ_CAAAII010000004.1"/>
</dbReference>
<keyword evidence="3 6" id="KW-0812">Transmembrane</keyword>
<dbReference type="OrthoDB" id="5638726at2"/>
<protein>
    <submittedName>
        <fullName evidence="7">LysE family transporter</fullName>
    </submittedName>
</protein>
<reference evidence="7 8" key="1">
    <citation type="submission" date="2015-11" db="EMBL/GenBank/DDBJ databases">
        <title>Genomic analysis of 38 Legionella species identifies large and diverse effector repertoires.</title>
        <authorList>
            <person name="Burstein D."/>
            <person name="Amaro F."/>
            <person name="Zusman T."/>
            <person name="Lifshitz Z."/>
            <person name="Cohen O."/>
            <person name="Gilbert J.A."/>
            <person name="Pupko T."/>
            <person name="Shuman H.A."/>
            <person name="Segal G."/>
        </authorList>
    </citation>
    <scope>NUCLEOTIDE SEQUENCE [LARGE SCALE GENOMIC DNA]</scope>
    <source>
        <strain evidence="7 8">Mt.St.Helens-9</strain>
    </source>
</reference>
<evidence type="ECO:0000256" key="5">
    <source>
        <dbReference type="ARBA" id="ARBA00023136"/>
    </source>
</evidence>
<feature type="transmembrane region" description="Helical" evidence="6">
    <location>
        <begin position="6"/>
        <end position="24"/>
    </location>
</feature>
<feature type="transmembrane region" description="Helical" evidence="6">
    <location>
        <begin position="145"/>
        <end position="169"/>
    </location>
</feature>
<feature type="transmembrane region" description="Helical" evidence="6">
    <location>
        <begin position="36"/>
        <end position="58"/>
    </location>
</feature>
<dbReference type="Pfam" id="PF01810">
    <property type="entry name" value="LysE"/>
    <property type="match status" value="1"/>
</dbReference>
<feature type="transmembrane region" description="Helical" evidence="6">
    <location>
        <begin position="181"/>
        <end position="198"/>
    </location>
</feature>
<dbReference type="GO" id="GO:0005886">
    <property type="term" value="C:plasma membrane"/>
    <property type="evidence" value="ECO:0007669"/>
    <property type="project" value="UniProtKB-SubCell"/>
</dbReference>
<evidence type="ECO:0000313" key="8">
    <source>
        <dbReference type="Proteomes" id="UP000054877"/>
    </source>
</evidence>
<keyword evidence="8" id="KW-1185">Reference proteome</keyword>
<keyword evidence="2" id="KW-1003">Cell membrane</keyword>
<dbReference type="STRING" id="452.Lspi_2860"/>
<dbReference type="InterPro" id="IPR001123">
    <property type="entry name" value="LeuE-type"/>
</dbReference>
<name>A0A0W0YWL7_LEGSP</name>
<evidence type="ECO:0000256" key="1">
    <source>
        <dbReference type="ARBA" id="ARBA00004651"/>
    </source>
</evidence>
<evidence type="ECO:0000313" key="7">
    <source>
        <dbReference type="EMBL" id="KTD61240.1"/>
    </source>
</evidence>
<feature type="transmembrane region" description="Helical" evidence="6">
    <location>
        <begin position="108"/>
        <end position="133"/>
    </location>
</feature>
<evidence type="ECO:0000256" key="4">
    <source>
        <dbReference type="ARBA" id="ARBA00022989"/>
    </source>
</evidence>
<evidence type="ECO:0000256" key="2">
    <source>
        <dbReference type="ARBA" id="ARBA00022475"/>
    </source>
</evidence>
<comment type="caution">
    <text evidence="7">The sequence shown here is derived from an EMBL/GenBank/DDBJ whole genome shotgun (WGS) entry which is preliminary data.</text>
</comment>
<keyword evidence="5 6" id="KW-0472">Membrane</keyword>
<accession>A0A0W0YWL7</accession>
<dbReference type="AlphaFoldDB" id="A0A0W0YWL7"/>
<feature type="transmembrane region" description="Helical" evidence="6">
    <location>
        <begin position="70"/>
        <end position="87"/>
    </location>
</feature>
<sequence length="201" mass="21952">MLVYLNGLILGLSLIMALGPQNVFLIRQGAMRNHPILSAVICFFCDVILVLASVAGLHGIMSRHPGLQRWITWFGVAFLLYYGGSALKRAWQAASTRGAAGSEASNRLQIIFLALGFSLLNPHAIIDCLVIIGTGSAQFPGHRQAFVLGVATSSLLWFSSLTLTTRYFSDVLSRAAVWRRVELLSGLLMVFLSMKLLGSQW</sequence>
<dbReference type="PANTHER" id="PTHR30086">
    <property type="entry name" value="ARGININE EXPORTER PROTEIN ARGO"/>
    <property type="match status" value="1"/>
</dbReference>
<gene>
    <name evidence="7" type="ORF">Lspi_2860</name>
</gene>
<dbReference type="PANTHER" id="PTHR30086:SF20">
    <property type="entry name" value="ARGININE EXPORTER PROTEIN ARGO-RELATED"/>
    <property type="match status" value="1"/>
</dbReference>
<dbReference type="EMBL" id="LNYX01000034">
    <property type="protein sequence ID" value="KTD61240.1"/>
    <property type="molecule type" value="Genomic_DNA"/>
</dbReference>
<dbReference type="PATRIC" id="fig|452.5.peg.3164"/>
<evidence type="ECO:0000256" key="3">
    <source>
        <dbReference type="ARBA" id="ARBA00022692"/>
    </source>
</evidence>